<keyword evidence="5" id="KW-0812">Transmembrane</keyword>
<gene>
    <name evidence="7" type="ORF">SAMN06297387_102351</name>
</gene>
<dbReference type="PROSITE" id="PS00893">
    <property type="entry name" value="NUDIX_BOX"/>
    <property type="match status" value="1"/>
</dbReference>
<comment type="similarity">
    <text evidence="2 4">Belongs to the Nudix hydrolase family.</text>
</comment>
<dbReference type="InterPro" id="IPR020476">
    <property type="entry name" value="Nudix_hydrolase"/>
</dbReference>
<dbReference type="Gene3D" id="3.90.79.10">
    <property type="entry name" value="Nucleoside Triphosphate Pyrophosphohydrolase"/>
    <property type="match status" value="1"/>
</dbReference>
<dbReference type="PRINTS" id="PR00502">
    <property type="entry name" value="NUDIXFAMILY"/>
</dbReference>
<dbReference type="EMBL" id="OCNE01000002">
    <property type="protein sequence ID" value="SOD60937.1"/>
    <property type="molecule type" value="Genomic_DNA"/>
</dbReference>
<evidence type="ECO:0000256" key="2">
    <source>
        <dbReference type="ARBA" id="ARBA00005582"/>
    </source>
</evidence>
<dbReference type="PANTHER" id="PTHR43046">
    <property type="entry name" value="GDP-MANNOSE MANNOSYL HYDROLASE"/>
    <property type="match status" value="1"/>
</dbReference>
<dbReference type="CDD" id="cd02883">
    <property type="entry name" value="NUDIX_Hydrolase"/>
    <property type="match status" value="1"/>
</dbReference>
<dbReference type="AlphaFoldDB" id="A0A286DQH6"/>
<dbReference type="RefSeq" id="WP_245880373.1">
    <property type="nucleotide sequence ID" value="NZ_OCNE01000002.1"/>
</dbReference>
<dbReference type="PROSITE" id="PS51462">
    <property type="entry name" value="NUDIX"/>
    <property type="match status" value="1"/>
</dbReference>
<sequence length="164" mass="17702">MTEDAARPLASGPLGMRLLAFDEEPEDTVFATVPVGYVLVAVWLGGRVLLVLVRGRGCWELPGGGIDPGESPREAAARELWEETGHRVPPERLRFVGFARTLLLGKGELRGALYTTEVEAPTVRPPDDEIAALHWWLPTDPPPPGGQLQTVDTHLASVTLPGRG</sequence>
<dbReference type="PANTHER" id="PTHR43046:SF14">
    <property type="entry name" value="MUTT_NUDIX FAMILY PROTEIN"/>
    <property type="match status" value="1"/>
</dbReference>
<dbReference type="InterPro" id="IPR020084">
    <property type="entry name" value="NUDIX_hydrolase_CS"/>
</dbReference>
<organism evidence="7 8">
    <name type="scientific">Streptomyces zhaozhouensis</name>
    <dbReference type="NCBI Taxonomy" id="1300267"/>
    <lineage>
        <taxon>Bacteria</taxon>
        <taxon>Bacillati</taxon>
        <taxon>Actinomycetota</taxon>
        <taxon>Actinomycetes</taxon>
        <taxon>Kitasatosporales</taxon>
        <taxon>Streptomycetaceae</taxon>
        <taxon>Streptomyces</taxon>
    </lineage>
</organism>
<evidence type="ECO:0000256" key="3">
    <source>
        <dbReference type="ARBA" id="ARBA00022801"/>
    </source>
</evidence>
<evidence type="ECO:0000256" key="1">
    <source>
        <dbReference type="ARBA" id="ARBA00001946"/>
    </source>
</evidence>
<name>A0A286DQH6_9ACTN</name>
<reference evidence="7 8" key="1">
    <citation type="submission" date="2017-09" db="EMBL/GenBank/DDBJ databases">
        <authorList>
            <person name="Ehlers B."/>
            <person name="Leendertz F.H."/>
        </authorList>
    </citation>
    <scope>NUCLEOTIDE SEQUENCE [LARGE SCALE GENOMIC DNA]</scope>
    <source>
        <strain evidence="7 8">CGMCC 4.7095</strain>
    </source>
</reference>
<protein>
    <submittedName>
        <fullName evidence="7">ADP-ribose pyrophosphatase YjhB, NUDIX family</fullName>
    </submittedName>
</protein>
<dbReference type="InterPro" id="IPR000086">
    <property type="entry name" value="NUDIX_hydrolase_dom"/>
</dbReference>
<dbReference type="Proteomes" id="UP000219072">
    <property type="component" value="Unassembled WGS sequence"/>
</dbReference>
<dbReference type="SUPFAM" id="SSF55811">
    <property type="entry name" value="Nudix"/>
    <property type="match status" value="1"/>
</dbReference>
<feature type="transmembrane region" description="Helical" evidence="5">
    <location>
        <begin position="29"/>
        <end position="53"/>
    </location>
</feature>
<dbReference type="GO" id="GO:0016787">
    <property type="term" value="F:hydrolase activity"/>
    <property type="evidence" value="ECO:0007669"/>
    <property type="project" value="UniProtKB-KW"/>
</dbReference>
<accession>A0A286DQH6</accession>
<keyword evidence="5" id="KW-1133">Transmembrane helix</keyword>
<comment type="cofactor">
    <cofactor evidence="1">
        <name>Mg(2+)</name>
        <dbReference type="ChEBI" id="CHEBI:18420"/>
    </cofactor>
</comment>
<evidence type="ECO:0000256" key="5">
    <source>
        <dbReference type="SAM" id="Phobius"/>
    </source>
</evidence>
<evidence type="ECO:0000256" key="4">
    <source>
        <dbReference type="RuleBase" id="RU003476"/>
    </source>
</evidence>
<evidence type="ECO:0000313" key="7">
    <source>
        <dbReference type="EMBL" id="SOD60937.1"/>
    </source>
</evidence>
<dbReference type="Pfam" id="PF00293">
    <property type="entry name" value="NUDIX"/>
    <property type="match status" value="1"/>
</dbReference>
<dbReference type="InterPro" id="IPR015797">
    <property type="entry name" value="NUDIX_hydrolase-like_dom_sf"/>
</dbReference>
<proteinExistence type="inferred from homology"/>
<keyword evidence="3 4" id="KW-0378">Hydrolase</keyword>
<keyword evidence="8" id="KW-1185">Reference proteome</keyword>
<evidence type="ECO:0000313" key="8">
    <source>
        <dbReference type="Proteomes" id="UP000219072"/>
    </source>
</evidence>
<evidence type="ECO:0000259" key="6">
    <source>
        <dbReference type="PROSITE" id="PS51462"/>
    </source>
</evidence>
<keyword evidence="5" id="KW-0472">Membrane</keyword>
<feature type="domain" description="Nudix hydrolase" evidence="6">
    <location>
        <begin position="30"/>
        <end position="161"/>
    </location>
</feature>